<feature type="transmembrane region" description="Helical" evidence="6">
    <location>
        <begin position="413"/>
        <end position="441"/>
    </location>
</feature>
<protein>
    <recommendedName>
        <fullName evidence="7">Na+/H+ antiporter NhaC-like C-terminal domain-containing protein</fullName>
    </recommendedName>
</protein>
<feature type="transmembrane region" description="Helical" evidence="6">
    <location>
        <begin position="372"/>
        <end position="393"/>
    </location>
</feature>
<dbReference type="PANTHER" id="PTHR43478:SF1">
    <property type="entry name" value="NA+_H+ ANTIPORTER NHAC-LIKE C-TERMINAL DOMAIN-CONTAINING PROTEIN"/>
    <property type="match status" value="1"/>
</dbReference>
<sequence>MKLIQSYKIPAVLLILILGFVFASETGSISSGAGEYSVLSILPPLFAILLALVTHEAHLSLFIGIWLGSTMVVQHPISGLTHALDTYIVQTVTDHGHASILIFTMVFGGLIGVISANGGMAGAVHAAARYATSNRRSQLATVLMGFVIFFDDYANTLLVGNMMRPFTDRVKISREKLSYLVDSTAAPVASLAIISSWSVFQMSLLESPFEQFGISVNPYFTFIQSIPFSFYCILTLVFILINVMLKREYGPMHAAENRAISTGKVLADNAKPLLDPSLMQGKNITPSHWSNAFIPIGVVVAVTIGGLIITGLKSVTMENPSLRDIIGAADPYASLIWGSCFSSITAIGISVGKGVLNLEKALESWVNGVRSMVMACIILVLAWTIGSVCKDLHTAEYLVSISSNVLTPNMLPFITFGTAAAISFSTGSSWATMSILVPVVVPMALHLMTLDPNAVVESPVFLATFASVLSGSVFGDHCSPISDTTILSSTASASDHIDHVKTQMPYALTVGVLAMTLGCLGVGFGVPVSVILITGSVILFVIIRYVGQPVRAV</sequence>
<feature type="transmembrane region" description="Helical" evidence="6">
    <location>
        <begin position="332"/>
        <end position="351"/>
    </location>
</feature>
<evidence type="ECO:0000256" key="6">
    <source>
        <dbReference type="SAM" id="Phobius"/>
    </source>
</evidence>
<feature type="transmembrane region" description="Helical" evidence="6">
    <location>
        <begin position="506"/>
        <end position="524"/>
    </location>
</feature>
<dbReference type="InterPro" id="IPR018461">
    <property type="entry name" value="Na/H_Antiport_NhaC-like_C"/>
</dbReference>
<evidence type="ECO:0000256" key="4">
    <source>
        <dbReference type="ARBA" id="ARBA00022989"/>
    </source>
</evidence>
<accession>A0A381N3M8</accession>
<gene>
    <name evidence="8" type="ORF">METZ01_LOCUS2055</name>
</gene>
<evidence type="ECO:0000256" key="5">
    <source>
        <dbReference type="ARBA" id="ARBA00023136"/>
    </source>
</evidence>
<feature type="domain" description="Na+/H+ antiporter NhaC-like C-terminal" evidence="7">
    <location>
        <begin position="194"/>
        <end position="521"/>
    </location>
</feature>
<dbReference type="GO" id="GO:0005886">
    <property type="term" value="C:plasma membrane"/>
    <property type="evidence" value="ECO:0007669"/>
    <property type="project" value="UniProtKB-SubCell"/>
</dbReference>
<feature type="transmembrane region" description="Helical" evidence="6">
    <location>
        <begin position="220"/>
        <end position="245"/>
    </location>
</feature>
<proteinExistence type="predicted"/>
<feature type="transmembrane region" description="Helical" evidence="6">
    <location>
        <begin position="292"/>
        <end position="312"/>
    </location>
</feature>
<feature type="transmembrane region" description="Helical" evidence="6">
    <location>
        <begin position="179"/>
        <end position="200"/>
    </location>
</feature>
<keyword evidence="3 6" id="KW-0812">Transmembrane</keyword>
<evidence type="ECO:0000256" key="1">
    <source>
        <dbReference type="ARBA" id="ARBA00004651"/>
    </source>
</evidence>
<comment type="subcellular location">
    <subcellularLocation>
        <location evidence="1">Cell membrane</location>
        <topology evidence="1">Multi-pass membrane protein</topology>
    </subcellularLocation>
</comment>
<evidence type="ECO:0000259" key="7">
    <source>
        <dbReference type="Pfam" id="PF03553"/>
    </source>
</evidence>
<evidence type="ECO:0000313" key="8">
    <source>
        <dbReference type="EMBL" id="SUZ49201.1"/>
    </source>
</evidence>
<keyword evidence="5 6" id="KW-0472">Membrane</keyword>
<feature type="transmembrane region" description="Helical" evidence="6">
    <location>
        <begin position="97"/>
        <end position="128"/>
    </location>
</feature>
<dbReference type="PANTHER" id="PTHR43478">
    <property type="entry name" value="NA+/H+ ANTIPORTER-RELATED"/>
    <property type="match status" value="1"/>
</dbReference>
<organism evidence="8">
    <name type="scientific">marine metagenome</name>
    <dbReference type="NCBI Taxonomy" id="408172"/>
    <lineage>
        <taxon>unclassified sequences</taxon>
        <taxon>metagenomes</taxon>
        <taxon>ecological metagenomes</taxon>
    </lineage>
</organism>
<dbReference type="Pfam" id="PF03553">
    <property type="entry name" value="Na_H_antiporter"/>
    <property type="match status" value="1"/>
</dbReference>
<reference evidence="8" key="1">
    <citation type="submission" date="2018-05" db="EMBL/GenBank/DDBJ databases">
        <authorList>
            <person name="Lanie J.A."/>
            <person name="Ng W.-L."/>
            <person name="Kazmierczak K.M."/>
            <person name="Andrzejewski T.M."/>
            <person name="Davidsen T.M."/>
            <person name="Wayne K.J."/>
            <person name="Tettelin H."/>
            <person name="Glass J.I."/>
            <person name="Rusch D."/>
            <person name="Podicherti R."/>
            <person name="Tsui H.-C.T."/>
            <person name="Winkler M.E."/>
        </authorList>
    </citation>
    <scope>NUCLEOTIDE SEQUENCE</scope>
</reference>
<evidence type="ECO:0000256" key="3">
    <source>
        <dbReference type="ARBA" id="ARBA00022692"/>
    </source>
</evidence>
<keyword evidence="2" id="KW-1003">Cell membrane</keyword>
<dbReference type="EMBL" id="UINC01000109">
    <property type="protein sequence ID" value="SUZ49201.1"/>
    <property type="molecule type" value="Genomic_DNA"/>
</dbReference>
<evidence type="ECO:0000256" key="2">
    <source>
        <dbReference type="ARBA" id="ARBA00022475"/>
    </source>
</evidence>
<dbReference type="AlphaFoldDB" id="A0A381N3M8"/>
<feature type="transmembrane region" description="Helical" evidence="6">
    <location>
        <begin position="530"/>
        <end position="547"/>
    </location>
</feature>
<keyword evidence="4 6" id="KW-1133">Transmembrane helix</keyword>
<name>A0A381N3M8_9ZZZZ</name>